<keyword evidence="3" id="KW-0539">Nucleus</keyword>
<dbReference type="EMBL" id="JACGWO010000003">
    <property type="protein sequence ID" value="KAK4431368.1"/>
    <property type="molecule type" value="Genomic_DNA"/>
</dbReference>
<dbReference type="InterPro" id="IPR013591">
    <property type="entry name" value="Brevis_radix_dom"/>
</dbReference>
<accession>A0AAE1YKT0</accession>
<evidence type="ECO:0000313" key="7">
    <source>
        <dbReference type="Proteomes" id="UP001293254"/>
    </source>
</evidence>
<evidence type="ECO:0000313" key="6">
    <source>
        <dbReference type="EMBL" id="KAK4431368.1"/>
    </source>
</evidence>
<evidence type="ECO:0000256" key="4">
    <source>
        <dbReference type="SAM" id="MobiDB-lite"/>
    </source>
</evidence>
<evidence type="ECO:0000256" key="1">
    <source>
        <dbReference type="ARBA" id="ARBA00004123"/>
    </source>
</evidence>
<evidence type="ECO:0000256" key="3">
    <source>
        <dbReference type="ARBA" id="ARBA00023242"/>
    </source>
</evidence>
<comment type="similarity">
    <text evidence="2">Belongs to the BRX family.</text>
</comment>
<dbReference type="PANTHER" id="PTHR46058:SF2">
    <property type="entry name" value="PROTEIN BREVIS RADIX-LIKE 3"/>
    <property type="match status" value="1"/>
</dbReference>
<protein>
    <submittedName>
        <fullName evidence="6">PH, RCC1 and FYVE domains-containing protein 1</fullName>
    </submittedName>
</protein>
<comment type="subcellular location">
    <subcellularLocation>
        <location evidence="1">Nucleus</location>
    </subcellularLocation>
</comment>
<name>A0AAE1YKT0_9LAMI</name>
<feature type="region of interest" description="Disordered" evidence="4">
    <location>
        <begin position="163"/>
        <end position="189"/>
    </location>
</feature>
<sequence>MSGIYDNWERLAAAVLKRQQIWELCHDHSRTPSICSQSSDLSSSRYDDDLMSSPLYQECREGAGLGRATSDLDPSSTDENSELSEIKHEWTEQYEAGVYLTFVALGDGSINVKRARFSRRKFKEEEAETWWLKNRDKVYEKYNNPYGLAPSGNITNRYREQAGSVSNLPVPDRNEESRRLGGPGRNEQPLTRRELYENVKSRNSEVEGSASQIADEWIEIYEPGVCVTIRDYRDGSRDIIRIRCSRRRFQVHQAEAWLHENIEKVCKNYNARPLRLGEENNFSY</sequence>
<dbReference type="Pfam" id="PF08381">
    <property type="entry name" value="BRX"/>
    <property type="match status" value="2"/>
</dbReference>
<proteinExistence type="inferred from homology"/>
<feature type="domain" description="BRX" evidence="5">
    <location>
        <begin position="215"/>
        <end position="270"/>
    </location>
</feature>
<reference evidence="6" key="2">
    <citation type="journal article" date="2024" name="Plant">
        <title>Genomic evolution and insights into agronomic trait innovations of Sesamum species.</title>
        <authorList>
            <person name="Miao H."/>
            <person name="Wang L."/>
            <person name="Qu L."/>
            <person name="Liu H."/>
            <person name="Sun Y."/>
            <person name="Le M."/>
            <person name="Wang Q."/>
            <person name="Wei S."/>
            <person name="Zheng Y."/>
            <person name="Lin W."/>
            <person name="Duan Y."/>
            <person name="Cao H."/>
            <person name="Xiong S."/>
            <person name="Wang X."/>
            <person name="Wei L."/>
            <person name="Li C."/>
            <person name="Ma Q."/>
            <person name="Ju M."/>
            <person name="Zhao R."/>
            <person name="Li G."/>
            <person name="Mu C."/>
            <person name="Tian Q."/>
            <person name="Mei H."/>
            <person name="Zhang T."/>
            <person name="Gao T."/>
            <person name="Zhang H."/>
        </authorList>
    </citation>
    <scope>NUCLEOTIDE SEQUENCE</scope>
    <source>
        <strain evidence="6">3651</strain>
    </source>
</reference>
<dbReference type="AlphaFoldDB" id="A0AAE1YKT0"/>
<organism evidence="6 7">
    <name type="scientific">Sesamum alatum</name>
    <dbReference type="NCBI Taxonomy" id="300844"/>
    <lineage>
        <taxon>Eukaryota</taxon>
        <taxon>Viridiplantae</taxon>
        <taxon>Streptophyta</taxon>
        <taxon>Embryophyta</taxon>
        <taxon>Tracheophyta</taxon>
        <taxon>Spermatophyta</taxon>
        <taxon>Magnoliopsida</taxon>
        <taxon>eudicotyledons</taxon>
        <taxon>Gunneridae</taxon>
        <taxon>Pentapetalae</taxon>
        <taxon>asterids</taxon>
        <taxon>lamiids</taxon>
        <taxon>Lamiales</taxon>
        <taxon>Pedaliaceae</taxon>
        <taxon>Sesamum</taxon>
    </lineage>
</organism>
<evidence type="ECO:0000259" key="5">
    <source>
        <dbReference type="PROSITE" id="PS51514"/>
    </source>
</evidence>
<feature type="domain" description="BRX" evidence="5">
    <location>
        <begin position="88"/>
        <end position="143"/>
    </location>
</feature>
<gene>
    <name evidence="6" type="ORF">Salat_0898900</name>
</gene>
<comment type="caution">
    <text evidence="6">The sequence shown here is derived from an EMBL/GenBank/DDBJ whole genome shotgun (WGS) entry which is preliminary data.</text>
</comment>
<dbReference type="PANTHER" id="PTHR46058">
    <property type="entry name" value="PROTEIN BREVIS RADIX-LIKE 1"/>
    <property type="match status" value="1"/>
</dbReference>
<dbReference type="PROSITE" id="PS51514">
    <property type="entry name" value="BRX"/>
    <property type="match status" value="2"/>
</dbReference>
<dbReference type="InterPro" id="IPR044532">
    <property type="entry name" value="BRX-like"/>
</dbReference>
<keyword evidence="7" id="KW-1185">Reference proteome</keyword>
<reference evidence="6" key="1">
    <citation type="submission" date="2020-06" db="EMBL/GenBank/DDBJ databases">
        <authorList>
            <person name="Li T."/>
            <person name="Hu X."/>
            <person name="Zhang T."/>
            <person name="Song X."/>
            <person name="Zhang H."/>
            <person name="Dai N."/>
            <person name="Sheng W."/>
            <person name="Hou X."/>
            <person name="Wei L."/>
        </authorList>
    </citation>
    <scope>NUCLEOTIDE SEQUENCE</scope>
    <source>
        <strain evidence="6">3651</strain>
        <tissue evidence="6">Leaf</tissue>
    </source>
</reference>
<dbReference type="GO" id="GO:0005634">
    <property type="term" value="C:nucleus"/>
    <property type="evidence" value="ECO:0007669"/>
    <property type="project" value="UniProtKB-SubCell"/>
</dbReference>
<dbReference type="Proteomes" id="UP001293254">
    <property type="component" value="Unassembled WGS sequence"/>
</dbReference>
<evidence type="ECO:0000256" key="2">
    <source>
        <dbReference type="ARBA" id="ARBA00009057"/>
    </source>
</evidence>